<evidence type="ECO:0000313" key="1">
    <source>
        <dbReference type="EMBL" id="KAJ4711907.1"/>
    </source>
</evidence>
<dbReference type="Proteomes" id="UP001164539">
    <property type="component" value="Chromosome 8"/>
</dbReference>
<dbReference type="EMBL" id="CM051401">
    <property type="protein sequence ID" value="KAJ4711907.1"/>
    <property type="molecule type" value="Genomic_DNA"/>
</dbReference>
<comment type="caution">
    <text evidence="1">The sequence shown here is derived from an EMBL/GenBank/DDBJ whole genome shotgun (WGS) entry which is preliminary data.</text>
</comment>
<organism evidence="1 2">
    <name type="scientific">Melia azedarach</name>
    <name type="common">Chinaberry tree</name>
    <dbReference type="NCBI Taxonomy" id="155640"/>
    <lineage>
        <taxon>Eukaryota</taxon>
        <taxon>Viridiplantae</taxon>
        <taxon>Streptophyta</taxon>
        <taxon>Embryophyta</taxon>
        <taxon>Tracheophyta</taxon>
        <taxon>Spermatophyta</taxon>
        <taxon>Magnoliopsida</taxon>
        <taxon>eudicotyledons</taxon>
        <taxon>Gunneridae</taxon>
        <taxon>Pentapetalae</taxon>
        <taxon>rosids</taxon>
        <taxon>malvids</taxon>
        <taxon>Sapindales</taxon>
        <taxon>Meliaceae</taxon>
        <taxon>Melia</taxon>
    </lineage>
</organism>
<protein>
    <submittedName>
        <fullName evidence="1">Sarcoplasmic reticulum histidine-rich calcium-binding protein-like</fullName>
    </submittedName>
</protein>
<gene>
    <name evidence="1" type="ORF">OWV82_014246</name>
</gene>
<accession>A0ACC1XKD2</accession>
<proteinExistence type="predicted"/>
<reference evidence="1 2" key="1">
    <citation type="journal article" date="2023" name="Science">
        <title>Complex scaffold remodeling in plant triterpene biosynthesis.</title>
        <authorList>
            <person name="De La Pena R."/>
            <person name="Hodgson H."/>
            <person name="Liu J.C."/>
            <person name="Stephenson M.J."/>
            <person name="Martin A.C."/>
            <person name="Owen C."/>
            <person name="Harkess A."/>
            <person name="Leebens-Mack J."/>
            <person name="Jimenez L.E."/>
            <person name="Osbourn A."/>
            <person name="Sattely E.S."/>
        </authorList>
    </citation>
    <scope>NUCLEOTIDE SEQUENCE [LARGE SCALE GENOMIC DNA]</scope>
    <source>
        <strain evidence="2">cv. JPN11</strain>
        <tissue evidence="1">Leaf</tissue>
    </source>
</reference>
<keyword evidence="2" id="KW-1185">Reference proteome</keyword>
<sequence length="179" mass="20393">MAKLTVTVTVFLFILSLVQARTPLDLPENGVNTQELRSDGQESVPKTTATGILLPSEKQDAKPKTETKPENTETIDFVPLTVINFRPINRHFPRHPSLTLRHRRPCRHHRMGRPARIHQREVSYGNDMLMSSGENKVVRQIPADGNGPRFPFGRDDDVARREGFKRPRYHHPLPSPPRG</sequence>
<evidence type="ECO:0000313" key="2">
    <source>
        <dbReference type="Proteomes" id="UP001164539"/>
    </source>
</evidence>
<name>A0ACC1XKD2_MELAZ</name>